<keyword evidence="2" id="KW-0812">Transmembrane</keyword>
<evidence type="ECO:0000313" key="3">
    <source>
        <dbReference type="EMBL" id="EJK61764.1"/>
    </source>
</evidence>
<reference evidence="3 4" key="1">
    <citation type="journal article" date="2012" name="Genome Biol.">
        <title>Genome and low-iron response of an oceanic diatom adapted to chronic iron limitation.</title>
        <authorList>
            <person name="Lommer M."/>
            <person name="Specht M."/>
            <person name="Roy A.S."/>
            <person name="Kraemer L."/>
            <person name="Andreson R."/>
            <person name="Gutowska M.A."/>
            <person name="Wolf J."/>
            <person name="Bergner S.V."/>
            <person name="Schilhabel M.B."/>
            <person name="Klostermeier U.C."/>
            <person name="Beiko R.G."/>
            <person name="Rosenstiel P."/>
            <person name="Hippler M."/>
            <person name="Laroche J."/>
        </authorList>
    </citation>
    <scope>NUCLEOTIDE SEQUENCE [LARGE SCALE GENOMIC DNA]</scope>
    <source>
        <strain evidence="3 4">CCMP1005</strain>
    </source>
</reference>
<gene>
    <name evidence="3" type="ORF">THAOC_17689</name>
</gene>
<evidence type="ECO:0000256" key="1">
    <source>
        <dbReference type="SAM" id="MobiDB-lite"/>
    </source>
</evidence>
<feature type="region of interest" description="Disordered" evidence="1">
    <location>
        <begin position="1"/>
        <end position="33"/>
    </location>
</feature>
<dbReference type="Proteomes" id="UP000266841">
    <property type="component" value="Unassembled WGS sequence"/>
</dbReference>
<name>K0SA20_THAOC</name>
<dbReference type="eggNOG" id="ENOG502QZBP">
    <property type="taxonomic scope" value="Eukaryota"/>
</dbReference>
<feature type="transmembrane region" description="Helical" evidence="2">
    <location>
        <begin position="224"/>
        <end position="242"/>
    </location>
</feature>
<organism evidence="3 4">
    <name type="scientific">Thalassiosira oceanica</name>
    <name type="common">Marine diatom</name>
    <dbReference type="NCBI Taxonomy" id="159749"/>
    <lineage>
        <taxon>Eukaryota</taxon>
        <taxon>Sar</taxon>
        <taxon>Stramenopiles</taxon>
        <taxon>Ochrophyta</taxon>
        <taxon>Bacillariophyta</taxon>
        <taxon>Coscinodiscophyceae</taxon>
        <taxon>Thalassiosirophycidae</taxon>
        <taxon>Thalassiosirales</taxon>
        <taxon>Thalassiosiraceae</taxon>
        <taxon>Thalassiosira</taxon>
    </lineage>
</organism>
<sequence length="249" mass="28397">MPQPEAKIPPSADDDTNDDRRSSSFRSRSNNSVSWWDQLQSEDDWDDFRKRANATMEAMIEEEVLVKEYDADKKAILSRPSRPRSENWFRRIFESFSPSDVKDHAQSDDVVATLVKELVSLKLEVDSMQAPPSFPDVEIDDLPSESKEALLQYQNNVQAWQERQGNDLKRRLSLAKERLLAAIIDAERDFFEEGRIGEVNSDGYFEVRRNFVEVATPATLCPNITLTAALIAAVTAGASLFFHQLKRVK</sequence>
<evidence type="ECO:0000256" key="2">
    <source>
        <dbReference type="SAM" id="Phobius"/>
    </source>
</evidence>
<keyword evidence="2" id="KW-1133">Transmembrane helix</keyword>
<comment type="caution">
    <text evidence="3">The sequence shown here is derived from an EMBL/GenBank/DDBJ whole genome shotgun (WGS) entry which is preliminary data.</text>
</comment>
<dbReference type="AlphaFoldDB" id="K0SA20"/>
<feature type="compositionally biased region" description="Low complexity" evidence="1">
    <location>
        <begin position="24"/>
        <end position="33"/>
    </location>
</feature>
<evidence type="ECO:0000313" key="4">
    <source>
        <dbReference type="Proteomes" id="UP000266841"/>
    </source>
</evidence>
<dbReference type="EMBL" id="AGNL01019528">
    <property type="protein sequence ID" value="EJK61764.1"/>
    <property type="molecule type" value="Genomic_DNA"/>
</dbReference>
<keyword evidence="2" id="KW-0472">Membrane</keyword>
<proteinExistence type="predicted"/>
<keyword evidence="4" id="KW-1185">Reference proteome</keyword>
<protein>
    <submittedName>
        <fullName evidence="3">Uncharacterized protein</fullName>
    </submittedName>
</protein>
<accession>K0SA20</accession>